<feature type="region of interest" description="Disordered" evidence="1">
    <location>
        <begin position="40"/>
        <end position="70"/>
    </location>
</feature>
<evidence type="ECO:0000313" key="3">
    <source>
        <dbReference type="Proteomes" id="UP000186040"/>
    </source>
</evidence>
<dbReference type="EMBL" id="MKQR01000026">
    <property type="protein sequence ID" value="OLR90819.1"/>
    <property type="molecule type" value="Genomic_DNA"/>
</dbReference>
<name>A0A1Q9LFT4_9PSEU</name>
<protein>
    <submittedName>
        <fullName evidence="2">Uncharacterized protein</fullName>
    </submittedName>
</protein>
<comment type="caution">
    <text evidence="2">The sequence shown here is derived from an EMBL/GenBank/DDBJ whole genome shotgun (WGS) entry which is preliminary data.</text>
</comment>
<feature type="compositionally biased region" description="Pro residues" evidence="1">
    <location>
        <begin position="58"/>
        <end position="70"/>
    </location>
</feature>
<proteinExistence type="predicted"/>
<feature type="compositionally biased region" description="Low complexity" evidence="1">
    <location>
        <begin position="40"/>
        <end position="49"/>
    </location>
</feature>
<organism evidence="2 3">
    <name type="scientific">Actinokineospora bangkokensis</name>
    <dbReference type="NCBI Taxonomy" id="1193682"/>
    <lineage>
        <taxon>Bacteria</taxon>
        <taxon>Bacillati</taxon>
        <taxon>Actinomycetota</taxon>
        <taxon>Actinomycetes</taxon>
        <taxon>Pseudonocardiales</taxon>
        <taxon>Pseudonocardiaceae</taxon>
        <taxon>Actinokineospora</taxon>
    </lineage>
</organism>
<dbReference type="Proteomes" id="UP000186040">
    <property type="component" value="Unassembled WGS sequence"/>
</dbReference>
<sequence length="70" mass="7242">MHQGSRAHPRTPHRRGVDEDAVAALERCSELAERLAGLVLGHPGQVPGPGVRGGRADPPSPQAGGPAPPW</sequence>
<accession>A0A1Q9LFT4</accession>
<dbReference type="STRING" id="1193682.BJP25_30075"/>
<dbReference type="AlphaFoldDB" id="A0A1Q9LFT4"/>
<evidence type="ECO:0000313" key="2">
    <source>
        <dbReference type="EMBL" id="OLR90819.1"/>
    </source>
</evidence>
<reference evidence="2 3" key="1">
    <citation type="submission" date="2016-10" db="EMBL/GenBank/DDBJ databases">
        <title>The Draft Genome Sequence of Actinokineospora bangkokensis 44EHWT reveals the biosynthetic pathway of antifungal compounds Thailandins with unusual extender unit butylmalonyl-CoA.</title>
        <authorList>
            <person name="Greule A."/>
            <person name="Intra B."/>
            <person name="Flemming S."/>
            <person name="Rommel M.G."/>
            <person name="Panbangred W."/>
            <person name="Bechthold A."/>
        </authorList>
    </citation>
    <scope>NUCLEOTIDE SEQUENCE [LARGE SCALE GENOMIC DNA]</scope>
    <source>
        <strain evidence="2 3">44EHW</strain>
    </source>
</reference>
<evidence type="ECO:0000256" key="1">
    <source>
        <dbReference type="SAM" id="MobiDB-lite"/>
    </source>
</evidence>
<keyword evidence="3" id="KW-1185">Reference proteome</keyword>
<gene>
    <name evidence="2" type="ORF">BJP25_30075</name>
</gene>